<evidence type="ECO:0000313" key="1">
    <source>
        <dbReference type="EMBL" id="CAG6658903.1"/>
    </source>
</evidence>
<protein>
    <submittedName>
        <fullName evidence="1">Uncharacterized protein</fullName>
    </submittedName>
</protein>
<organism evidence="1">
    <name type="scientific">Cacopsylla melanoneura</name>
    <dbReference type="NCBI Taxonomy" id="428564"/>
    <lineage>
        <taxon>Eukaryota</taxon>
        <taxon>Metazoa</taxon>
        <taxon>Ecdysozoa</taxon>
        <taxon>Arthropoda</taxon>
        <taxon>Hexapoda</taxon>
        <taxon>Insecta</taxon>
        <taxon>Pterygota</taxon>
        <taxon>Neoptera</taxon>
        <taxon>Paraneoptera</taxon>
        <taxon>Hemiptera</taxon>
        <taxon>Sternorrhyncha</taxon>
        <taxon>Psylloidea</taxon>
        <taxon>Psyllidae</taxon>
        <taxon>Psyllinae</taxon>
        <taxon>Cacopsylla</taxon>
    </lineage>
</organism>
<sequence length="115" mass="13793">MWQRGGRHVNIKHKTDKTYYSVDSTNPIKNISVFPASSLIMLIKRPRRIIVYNLGQQTGLIRTHHIHYRNPKYSIVLMYHTTTRWKLTFHLNIIALCFFLLEKNYRYDRIIADFA</sequence>
<dbReference type="EMBL" id="HBUF01192706">
    <property type="protein sequence ID" value="CAG6658903.1"/>
    <property type="molecule type" value="Transcribed_RNA"/>
</dbReference>
<reference evidence="1" key="1">
    <citation type="submission" date="2021-05" db="EMBL/GenBank/DDBJ databases">
        <authorList>
            <person name="Alioto T."/>
            <person name="Alioto T."/>
            <person name="Gomez Garrido J."/>
        </authorList>
    </citation>
    <scope>NUCLEOTIDE SEQUENCE</scope>
</reference>
<proteinExistence type="predicted"/>
<name>A0A8D8WG13_9HEMI</name>
<accession>A0A8D8WG13</accession>
<dbReference type="AlphaFoldDB" id="A0A8D8WG13"/>